<reference evidence="2" key="1">
    <citation type="submission" date="2014-09" db="EMBL/GenBank/DDBJ databases">
        <authorList>
            <person name="Mudge J."/>
            <person name="Ramaraj T."/>
            <person name="Lindquist I.E."/>
            <person name="Bharti A.K."/>
            <person name="Sundararajan A."/>
            <person name="Cameron C.T."/>
            <person name="Woodward J.E."/>
            <person name="May G.D."/>
            <person name="Brubaker C."/>
            <person name="Broadhvest J."/>
            <person name="Wilkins T.A."/>
        </authorList>
    </citation>
    <scope>NUCLEOTIDE SEQUENCE</scope>
    <source>
        <strain evidence="2">cv. AKA8401</strain>
    </source>
</reference>
<sequence length="55" mass="5945">MANHTPLCLARVPFEVATHVRVPSRVLGRAKPVGYTDLCYTTKSHACVLGLCGAY</sequence>
<keyword evidence="1" id="KW-0238">DNA-binding</keyword>
<proteinExistence type="predicted"/>
<organism evidence="1 2">
    <name type="scientific">Gossypium arboreum</name>
    <name type="common">Tree cotton</name>
    <name type="synonym">Gossypium nanking</name>
    <dbReference type="NCBI Taxonomy" id="29729"/>
    <lineage>
        <taxon>Eukaryota</taxon>
        <taxon>Viridiplantae</taxon>
        <taxon>Streptophyta</taxon>
        <taxon>Embryophyta</taxon>
        <taxon>Tracheophyta</taxon>
        <taxon>Spermatophyta</taxon>
        <taxon>Magnoliopsida</taxon>
        <taxon>eudicotyledons</taxon>
        <taxon>Gunneridae</taxon>
        <taxon>Pentapetalae</taxon>
        <taxon>rosids</taxon>
        <taxon>malvids</taxon>
        <taxon>Malvales</taxon>
        <taxon>Malvaceae</taxon>
        <taxon>Malvoideae</taxon>
        <taxon>Gossypium</taxon>
    </lineage>
</organism>
<dbReference type="AlphaFoldDB" id="A0A0B0PNI4"/>
<evidence type="ECO:0000313" key="1">
    <source>
        <dbReference type="EMBL" id="KHG26560.1"/>
    </source>
</evidence>
<dbReference type="GO" id="GO:0003677">
    <property type="term" value="F:DNA binding"/>
    <property type="evidence" value="ECO:0007669"/>
    <property type="project" value="UniProtKB-KW"/>
</dbReference>
<evidence type="ECO:0000313" key="2">
    <source>
        <dbReference type="Proteomes" id="UP000032142"/>
    </source>
</evidence>
<accession>A0A0B0PNI4</accession>
<gene>
    <name evidence="1" type="ORF">F383_09721</name>
</gene>
<protein>
    <submittedName>
        <fullName evidence="1">Major DNA-binding</fullName>
    </submittedName>
</protein>
<dbReference type="EMBL" id="KN437260">
    <property type="protein sequence ID" value="KHG26560.1"/>
    <property type="molecule type" value="Genomic_DNA"/>
</dbReference>
<name>A0A0B0PNI4_GOSAR</name>
<keyword evidence="2" id="KW-1185">Reference proteome</keyword>
<dbReference type="Proteomes" id="UP000032142">
    <property type="component" value="Unassembled WGS sequence"/>
</dbReference>